<dbReference type="Pfam" id="PF01156">
    <property type="entry name" value="IU_nuc_hydro"/>
    <property type="match status" value="1"/>
</dbReference>
<dbReference type="GO" id="GO:0008477">
    <property type="term" value="F:purine nucleosidase activity"/>
    <property type="evidence" value="ECO:0007669"/>
    <property type="project" value="TreeGrafter"/>
</dbReference>
<dbReference type="EMBL" id="BPWL01000007">
    <property type="protein sequence ID" value="GJJ12144.1"/>
    <property type="molecule type" value="Genomic_DNA"/>
</dbReference>
<evidence type="ECO:0000313" key="7">
    <source>
        <dbReference type="EMBL" id="GJJ12144.1"/>
    </source>
</evidence>
<keyword evidence="8" id="KW-1185">Reference proteome</keyword>
<dbReference type="SUPFAM" id="SSF57783">
    <property type="entry name" value="Zinc beta-ribbon"/>
    <property type="match status" value="1"/>
</dbReference>
<protein>
    <recommendedName>
        <fullName evidence="6">Inosine/uridine-preferring nucleoside hydrolase domain-containing protein</fullName>
    </recommendedName>
</protein>
<evidence type="ECO:0000256" key="3">
    <source>
        <dbReference type="ARBA" id="ARBA00022801"/>
    </source>
</evidence>
<comment type="similarity">
    <text evidence="2">Belongs to the PPP4R2 family.</text>
</comment>
<comment type="similarity">
    <text evidence="1">Belongs to the IUNH family.</text>
</comment>
<dbReference type="GO" id="GO:0030289">
    <property type="term" value="C:protein phosphatase 4 complex"/>
    <property type="evidence" value="ECO:0007669"/>
    <property type="project" value="InterPro"/>
</dbReference>
<dbReference type="GO" id="GO:0019888">
    <property type="term" value="F:protein phosphatase regulator activity"/>
    <property type="evidence" value="ECO:0007669"/>
    <property type="project" value="InterPro"/>
</dbReference>
<dbReference type="AlphaFoldDB" id="A0AAV5AHI8"/>
<proteinExistence type="inferred from homology"/>
<gene>
    <name evidence="7" type="ORF">Clacol_006385</name>
</gene>
<feature type="compositionally biased region" description="Polar residues" evidence="5">
    <location>
        <begin position="786"/>
        <end position="800"/>
    </location>
</feature>
<name>A0AAV5AHI8_9AGAM</name>
<feature type="region of interest" description="Disordered" evidence="5">
    <location>
        <begin position="595"/>
        <end position="648"/>
    </location>
</feature>
<dbReference type="PANTHER" id="PTHR12304">
    <property type="entry name" value="INOSINE-URIDINE PREFERRING NUCLEOSIDE HYDROLASE"/>
    <property type="match status" value="1"/>
</dbReference>
<dbReference type="InterPro" id="IPR015267">
    <property type="entry name" value="PPP4R2"/>
</dbReference>
<keyword evidence="3" id="KW-0378">Hydrolase</keyword>
<dbReference type="GO" id="GO:0006152">
    <property type="term" value="P:purine nucleoside catabolic process"/>
    <property type="evidence" value="ECO:0007669"/>
    <property type="project" value="TreeGrafter"/>
</dbReference>
<dbReference type="PANTHER" id="PTHR12304:SF4">
    <property type="entry name" value="URIDINE NUCLEOSIDASE"/>
    <property type="match status" value="1"/>
</dbReference>
<evidence type="ECO:0000259" key="6">
    <source>
        <dbReference type="Pfam" id="PF01156"/>
    </source>
</evidence>
<feature type="region of interest" description="Disordered" evidence="5">
    <location>
        <begin position="1"/>
        <end position="89"/>
    </location>
</feature>
<dbReference type="InterPro" id="IPR023186">
    <property type="entry name" value="IUNH"/>
</dbReference>
<feature type="compositionally biased region" description="Basic and acidic residues" evidence="5">
    <location>
        <begin position="880"/>
        <end position="890"/>
    </location>
</feature>
<dbReference type="SUPFAM" id="SSF53590">
    <property type="entry name" value="Nucleoside hydrolase"/>
    <property type="match status" value="1"/>
</dbReference>
<evidence type="ECO:0000313" key="8">
    <source>
        <dbReference type="Proteomes" id="UP001050691"/>
    </source>
</evidence>
<reference evidence="7" key="1">
    <citation type="submission" date="2021-10" db="EMBL/GenBank/DDBJ databases">
        <title>De novo Genome Assembly of Clathrus columnatus (Basidiomycota, Fungi) Using Illumina and Nanopore Sequence Data.</title>
        <authorList>
            <person name="Ogiso-Tanaka E."/>
            <person name="Itagaki H."/>
            <person name="Hosoya T."/>
            <person name="Hosaka K."/>
        </authorList>
    </citation>
    <scope>NUCLEOTIDE SEQUENCE</scope>
    <source>
        <strain evidence="7">MO-923</strain>
    </source>
</reference>
<feature type="compositionally biased region" description="Pro residues" evidence="5">
    <location>
        <begin position="628"/>
        <end position="638"/>
    </location>
</feature>
<dbReference type="InterPro" id="IPR036452">
    <property type="entry name" value="Ribo_hydro-like"/>
</dbReference>
<accession>A0AAV5AHI8</accession>
<dbReference type="InterPro" id="IPR001910">
    <property type="entry name" value="Inosine/uridine_hydrolase_dom"/>
</dbReference>
<keyword evidence="4" id="KW-0326">Glycosidase</keyword>
<feature type="region of interest" description="Disordered" evidence="5">
    <location>
        <begin position="844"/>
        <end position="890"/>
    </location>
</feature>
<evidence type="ECO:0000256" key="5">
    <source>
        <dbReference type="SAM" id="MobiDB-lite"/>
    </source>
</evidence>
<dbReference type="Proteomes" id="UP001050691">
    <property type="component" value="Unassembled WGS sequence"/>
</dbReference>
<evidence type="ECO:0000256" key="4">
    <source>
        <dbReference type="ARBA" id="ARBA00023295"/>
    </source>
</evidence>
<sequence length="890" mass="99605">MILTSKETSDAKRKGPPEFRHLPRDRAKKLKQQWIEKKKIKSQWKQEKKRQNIMITRPTSTEPQNDQNQAVSSNSTAKDSTGDSTGDSLLKMDSYKKLKRKEPKVVVETEKISEKVPQIDRTSTTSQRTITTNRKRQNTGFQSKKEIFTGKKQRRPVTMREKMGSLLEKIQKSHAQGHPTYTMCRESGYNKWACNTCPYEFPITKQMTSRTRLRRKQVDDVLGGEETWKDADQTEKQCDRCESNRAYYRQLQISLPVVEFTVFEGHDDAIAILLAITSDQLEILGISTVHGNASASNTWKNALRLLYAFGAPYGQPHVYPGASKPLLRPAKADVEIHGEDGLGGVEDLLPPFTDPRIQARAQRNHLHAIEAMASAIRKVWDGGHGKKTTLVTTGPQTNLALFLSVYPELQSAIEEIVFMGGALGIGNRSAVAEYNILCDPEASQIVLDFPVRKVMIPINVTHQVIYTEEIHCRLLEIQDTLGSSNFKASTPLRHFLSTLLTFFSQTYQTTFGFNNGPPLHDPLTIAYILHPEYFTCKRYRVDVERSGVFSTGATIVDVWNYRSCDDSWGHSGKNCLVVETVDRQYENNVQSYLSNKPNEQETASQASQVSVSSSEITPQSSVLSARSSPPPVAVPPPQAQGLIVPPFPKREQTKNPILRYFNSTMDAKEAQDAQQHIFDHLDDFDDAPPFTIQRLCELCLWPRKHYKTISKYLRAVERTILVTSTKAIYPDEEAEGQPALTSYPDSESVKLATTPVFSPIPFLHLDARRSRSPSPCELEATRHPGKQTSSQESKTASNQPKGLGLVDELDDPNPGHLADHPIALSAVTKIPPLSKRFVKAVDDDVVMQDSNNGEGESPSRPSAEDAEVEGMVVLDDSTPEEEKKEDGSDS</sequence>
<dbReference type="GO" id="GO:0005829">
    <property type="term" value="C:cytosol"/>
    <property type="evidence" value="ECO:0007669"/>
    <property type="project" value="TreeGrafter"/>
</dbReference>
<dbReference type="CDD" id="cd02651">
    <property type="entry name" value="nuc_hydro_IU_UC_XIUA"/>
    <property type="match status" value="1"/>
</dbReference>
<evidence type="ECO:0000256" key="2">
    <source>
        <dbReference type="ARBA" id="ARBA00009207"/>
    </source>
</evidence>
<feature type="domain" description="Inosine/uridine-preferring nucleoside hydrolase" evidence="6">
    <location>
        <begin position="265"/>
        <end position="584"/>
    </location>
</feature>
<organism evidence="7 8">
    <name type="scientific">Clathrus columnatus</name>
    <dbReference type="NCBI Taxonomy" id="1419009"/>
    <lineage>
        <taxon>Eukaryota</taxon>
        <taxon>Fungi</taxon>
        <taxon>Dikarya</taxon>
        <taxon>Basidiomycota</taxon>
        <taxon>Agaricomycotina</taxon>
        <taxon>Agaricomycetes</taxon>
        <taxon>Phallomycetidae</taxon>
        <taxon>Phallales</taxon>
        <taxon>Clathraceae</taxon>
        <taxon>Clathrus</taxon>
    </lineage>
</organism>
<feature type="compositionally biased region" description="Polar residues" evidence="5">
    <location>
        <begin position="53"/>
        <end position="87"/>
    </location>
</feature>
<comment type="caution">
    <text evidence="7">The sequence shown here is derived from an EMBL/GenBank/DDBJ whole genome shotgun (WGS) entry which is preliminary data.</text>
</comment>
<feature type="compositionally biased region" description="Basic and acidic residues" evidence="5">
    <location>
        <begin position="7"/>
        <end position="25"/>
    </location>
</feature>
<feature type="region of interest" description="Disordered" evidence="5">
    <location>
        <begin position="768"/>
        <end position="817"/>
    </location>
</feature>
<feature type="compositionally biased region" description="Low complexity" evidence="5">
    <location>
        <begin position="603"/>
        <end position="627"/>
    </location>
</feature>
<feature type="region of interest" description="Disordered" evidence="5">
    <location>
        <begin position="115"/>
        <end position="142"/>
    </location>
</feature>
<dbReference type="Pfam" id="PF09184">
    <property type="entry name" value="PPP4R2"/>
    <property type="match status" value="1"/>
</dbReference>
<evidence type="ECO:0000256" key="1">
    <source>
        <dbReference type="ARBA" id="ARBA00009176"/>
    </source>
</evidence>
<feature type="compositionally biased region" description="Low complexity" evidence="5">
    <location>
        <begin position="119"/>
        <end position="132"/>
    </location>
</feature>
<dbReference type="Gene3D" id="3.90.245.10">
    <property type="entry name" value="Ribonucleoside hydrolase-like"/>
    <property type="match status" value="1"/>
</dbReference>